<feature type="region of interest" description="Disordered" evidence="1">
    <location>
        <begin position="1"/>
        <end position="29"/>
    </location>
</feature>
<evidence type="ECO:0000256" key="1">
    <source>
        <dbReference type="SAM" id="MobiDB-lite"/>
    </source>
</evidence>
<protein>
    <submittedName>
        <fullName evidence="2">Uncharacterized protein</fullName>
    </submittedName>
</protein>
<dbReference type="Proteomes" id="UP001153954">
    <property type="component" value="Unassembled WGS sequence"/>
</dbReference>
<comment type="caution">
    <text evidence="2">The sequence shown here is derived from an EMBL/GenBank/DDBJ whole genome shotgun (WGS) entry which is preliminary data.</text>
</comment>
<organism evidence="2 3">
    <name type="scientific">Euphydryas editha</name>
    <name type="common">Edith's checkerspot</name>
    <dbReference type="NCBI Taxonomy" id="104508"/>
    <lineage>
        <taxon>Eukaryota</taxon>
        <taxon>Metazoa</taxon>
        <taxon>Ecdysozoa</taxon>
        <taxon>Arthropoda</taxon>
        <taxon>Hexapoda</taxon>
        <taxon>Insecta</taxon>
        <taxon>Pterygota</taxon>
        <taxon>Neoptera</taxon>
        <taxon>Endopterygota</taxon>
        <taxon>Lepidoptera</taxon>
        <taxon>Glossata</taxon>
        <taxon>Ditrysia</taxon>
        <taxon>Papilionoidea</taxon>
        <taxon>Nymphalidae</taxon>
        <taxon>Nymphalinae</taxon>
        <taxon>Euphydryas</taxon>
    </lineage>
</organism>
<evidence type="ECO:0000313" key="3">
    <source>
        <dbReference type="Proteomes" id="UP001153954"/>
    </source>
</evidence>
<gene>
    <name evidence="2" type="ORF">EEDITHA_LOCUS22271</name>
</gene>
<proteinExistence type="predicted"/>
<sequence length="196" mass="22096">MAQLAMINRGAYRKDQQRDSHRRPKRNASSVDLNQAAFLYDCTINNSSHRFDSIGPMELVCENYGSLTLNQAPDICFPHRFFDAVARLEIPAPDHGMNGAFNRELEREREYDGHELNPIPPVELGRHSSNEIRYCGSSCFFWNTGQVVGMMPRGSLKFSLKIQNTEQPTCNIAKHFAMATVLITSEISPGKMDNGT</sequence>
<evidence type="ECO:0000313" key="2">
    <source>
        <dbReference type="EMBL" id="CAH2108325.1"/>
    </source>
</evidence>
<dbReference type="EMBL" id="CAKOGL010000031">
    <property type="protein sequence ID" value="CAH2108325.1"/>
    <property type="molecule type" value="Genomic_DNA"/>
</dbReference>
<keyword evidence="3" id="KW-1185">Reference proteome</keyword>
<dbReference type="AlphaFoldDB" id="A0AAU9VEE2"/>
<name>A0AAU9VEE2_EUPED</name>
<reference evidence="2" key="1">
    <citation type="submission" date="2022-03" db="EMBL/GenBank/DDBJ databases">
        <authorList>
            <person name="Tunstrom K."/>
        </authorList>
    </citation>
    <scope>NUCLEOTIDE SEQUENCE</scope>
</reference>
<accession>A0AAU9VEE2</accession>